<dbReference type="GO" id="GO:0004619">
    <property type="term" value="F:phosphoglycerate mutase activity"/>
    <property type="evidence" value="ECO:0007669"/>
    <property type="project" value="UniProtKB-EC"/>
</dbReference>
<accession>A0A1G2T1U3</accession>
<evidence type="ECO:0000256" key="1">
    <source>
        <dbReference type="ARBA" id="ARBA00006717"/>
    </source>
</evidence>
<evidence type="ECO:0000256" key="3">
    <source>
        <dbReference type="ARBA" id="ARBA00023152"/>
    </source>
</evidence>
<feature type="binding site" evidence="6">
    <location>
        <position position="59"/>
    </location>
    <ligand>
        <name>substrate</name>
    </ligand>
</feature>
<dbReference type="Pfam" id="PF00300">
    <property type="entry name" value="His_Phos_1"/>
    <property type="match status" value="1"/>
</dbReference>
<name>A0A1G2T1U3_9BACT</name>
<dbReference type="CDD" id="cd07067">
    <property type="entry name" value="HP_PGM_like"/>
    <property type="match status" value="1"/>
</dbReference>
<dbReference type="SUPFAM" id="SSF53254">
    <property type="entry name" value="Phosphoglycerate mutase-like"/>
    <property type="match status" value="1"/>
</dbReference>
<dbReference type="AlphaFoldDB" id="A0A1G2T1U3"/>
<dbReference type="Gene3D" id="3.40.50.1240">
    <property type="entry name" value="Phosphoglycerate mutase-like"/>
    <property type="match status" value="1"/>
</dbReference>
<dbReference type="GO" id="GO:0006096">
    <property type="term" value="P:glycolytic process"/>
    <property type="evidence" value="ECO:0007669"/>
    <property type="project" value="UniProtKB-KW"/>
</dbReference>
<feature type="binding site" evidence="6">
    <location>
        <begin position="113"/>
        <end position="114"/>
    </location>
    <ligand>
        <name>substrate</name>
    </ligand>
</feature>
<feature type="binding site" evidence="6">
    <location>
        <begin position="86"/>
        <end position="89"/>
    </location>
    <ligand>
        <name>substrate</name>
    </ligand>
</feature>
<comment type="caution">
    <text evidence="8">The sequence shown here is derived from an EMBL/GenBank/DDBJ whole genome shotgun (WGS) entry which is preliminary data.</text>
</comment>
<reference evidence="8 9" key="1">
    <citation type="journal article" date="2016" name="Nat. Commun.">
        <title>Thousands of microbial genomes shed light on interconnected biogeochemical processes in an aquifer system.</title>
        <authorList>
            <person name="Anantharaman K."/>
            <person name="Brown C.T."/>
            <person name="Hug L.A."/>
            <person name="Sharon I."/>
            <person name="Castelle C.J."/>
            <person name="Probst A.J."/>
            <person name="Thomas B.C."/>
            <person name="Singh A."/>
            <person name="Wilkins M.J."/>
            <person name="Karaoz U."/>
            <person name="Brodie E.L."/>
            <person name="Williams K.H."/>
            <person name="Hubbard S.S."/>
            <person name="Banfield J.F."/>
        </authorList>
    </citation>
    <scope>NUCLEOTIDE SEQUENCE [LARGE SCALE GENOMIC DNA]</scope>
</reference>
<dbReference type="InterPro" id="IPR029033">
    <property type="entry name" value="His_PPase_superfam"/>
</dbReference>
<evidence type="ECO:0000313" key="8">
    <source>
        <dbReference type="EMBL" id="OHA91256.1"/>
    </source>
</evidence>
<feature type="binding site" evidence="6">
    <location>
        <begin position="157"/>
        <end position="158"/>
    </location>
    <ligand>
        <name>substrate</name>
    </ligand>
</feature>
<feature type="binding site" evidence="6">
    <location>
        <position position="97"/>
    </location>
    <ligand>
        <name>substrate</name>
    </ligand>
</feature>
<sequence>MVGKLILARHHESEWNKEGKWTGLRDRHLDQYGFKKSEDMGLLINDITVDQAFASMLVRSIETLSCMLNVCNRFEVPTEHSAALNERDYGDYTGKNKWEMEKLLGEKRFEEVRRGWDVSVPGGETLKQVYQRAVPYFLEHILPEVNEGKNVLVVAHGNSLRAIIKYIENISDNDIAGVEMPFGAVVIYDLDGEGRMINKEVRQTESQVPA</sequence>
<proteinExistence type="inferred from homology"/>
<dbReference type="EC" id="5.4.2.11" evidence="2"/>
<dbReference type="PANTHER" id="PTHR11931">
    <property type="entry name" value="PHOSPHOGLYCERATE MUTASE"/>
    <property type="match status" value="1"/>
</dbReference>
<organism evidence="8 9">
    <name type="scientific">Candidatus Zambryskibacteria bacterium RIFCSPHIGHO2_01_FULL_49_18</name>
    <dbReference type="NCBI Taxonomy" id="1802740"/>
    <lineage>
        <taxon>Bacteria</taxon>
        <taxon>Candidatus Zambryskiibacteriota</taxon>
    </lineage>
</organism>
<evidence type="ECO:0000256" key="2">
    <source>
        <dbReference type="ARBA" id="ARBA00012028"/>
    </source>
</evidence>
<evidence type="ECO:0000256" key="5">
    <source>
        <dbReference type="PIRSR" id="PIRSR613078-1"/>
    </source>
</evidence>
<evidence type="ECO:0000256" key="4">
    <source>
        <dbReference type="ARBA" id="ARBA00023235"/>
    </source>
</evidence>
<dbReference type="PIRSF" id="PIRSF000709">
    <property type="entry name" value="6PFK_2-Ptase"/>
    <property type="match status" value="1"/>
</dbReference>
<feature type="active site" description="Tele-phosphohistidine intermediate" evidence="5">
    <location>
        <position position="10"/>
    </location>
</feature>
<comment type="similarity">
    <text evidence="1">Belongs to the phosphoglycerate mutase family. BPG-dependent PGAM subfamily.</text>
</comment>
<dbReference type="InterPro" id="IPR005952">
    <property type="entry name" value="Phosphogly_mut1"/>
</dbReference>
<feature type="binding site" evidence="6">
    <location>
        <begin position="22"/>
        <end position="23"/>
    </location>
    <ligand>
        <name>substrate</name>
    </ligand>
</feature>
<feature type="active site" description="Proton donor/acceptor" evidence="5">
    <location>
        <position position="86"/>
    </location>
</feature>
<keyword evidence="3" id="KW-0324">Glycolysis</keyword>
<feature type="binding site" evidence="6">
    <location>
        <begin position="9"/>
        <end position="16"/>
    </location>
    <ligand>
        <name>substrate</name>
    </ligand>
</feature>
<evidence type="ECO:0000313" key="9">
    <source>
        <dbReference type="Proteomes" id="UP000178612"/>
    </source>
</evidence>
<gene>
    <name evidence="8" type="ORF">A2758_02210</name>
</gene>
<feature type="site" description="Transition state stabilizer" evidence="7">
    <location>
        <position position="156"/>
    </location>
</feature>
<protein>
    <recommendedName>
        <fullName evidence="2">phosphoglycerate mutase (2,3-diphosphoglycerate-dependent)</fullName>
        <ecNumber evidence="2">5.4.2.11</ecNumber>
    </recommendedName>
</protein>
<dbReference type="NCBIfam" id="TIGR01258">
    <property type="entry name" value="pgm_1"/>
    <property type="match status" value="2"/>
</dbReference>
<evidence type="ECO:0000256" key="7">
    <source>
        <dbReference type="PIRSR" id="PIRSR613078-3"/>
    </source>
</evidence>
<keyword evidence="4" id="KW-0413">Isomerase</keyword>
<dbReference type="InterPro" id="IPR013078">
    <property type="entry name" value="His_Pase_superF_clade-1"/>
</dbReference>
<dbReference type="Proteomes" id="UP000178612">
    <property type="component" value="Unassembled WGS sequence"/>
</dbReference>
<dbReference type="SMART" id="SM00855">
    <property type="entry name" value="PGAM"/>
    <property type="match status" value="1"/>
</dbReference>
<dbReference type="EMBL" id="MHVJ01000013">
    <property type="protein sequence ID" value="OHA91256.1"/>
    <property type="molecule type" value="Genomic_DNA"/>
</dbReference>
<evidence type="ECO:0000256" key="6">
    <source>
        <dbReference type="PIRSR" id="PIRSR613078-2"/>
    </source>
</evidence>